<reference evidence="3" key="3">
    <citation type="submission" date="2018-08" db="EMBL/GenBank/DDBJ databases">
        <title>Leveraging single-cell genomics to expand the Fungal Tree of Life.</title>
        <authorList>
            <consortium name="DOE Joint Genome Institute"/>
            <person name="Ahrendt S.R."/>
            <person name="Quandt C.A."/>
            <person name="Ciobanu D."/>
            <person name="Clum A."/>
            <person name="Salamov A."/>
            <person name="Andreopoulos B."/>
            <person name="Cheng J.-F."/>
            <person name="Woyke T."/>
            <person name="Pelin A."/>
            <person name="Henrissat B."/>
            <person name="Reynolds N."/>
            <person name="Benny G.L."/>
            <person name="Smith M.E."/>
            <person name="James T.Y."/>
            <person name="Grigoriev I.V."/>
        </authorList>
    </citation>
    <scope>NUCLEOTIDE SEQUENCE</scope>
    <source>
        <strain evidence="3">CSF55</strain>
    </source>
</reference>
<evidence type="ECO:0000259" key="1">
    <source>
        <dbReference type="Pfam" id="PF00501"/>
    </source>
</evidence>
<dbReference type="AlphaFoldDB" id="A0A075AUI8"/>
<dbReference type="Proteomes" id="UP000281549">
    <property type="component" value="Unassembled WGS sequence"/>
</dbReference>
<dbReference type="PANTHER" id="PTHR44394:SF1">
    <property type="entry name" value="BETA-ALANINE-ACTIVATING ENZYME"/>
    <property type="match status" value="1"/>
</dbReference>
<accession>A0A075AUI8</accession>
<sequence>MVCLFDTISQNFIESNTKTAISNTSKTIQYTFGQISKEIGTFPFFVDEKVLCIVENNIRDVIIMLGIFYQKACWIPFDLNNVCQLAETVRQVGPTKIVYSKNCEKLVDEVVEKLQFDYYKCGYKNSSLGVDLNMITISNSHADSIKRFEAHIEYVMMTSGTTSNTRKLVHVPSECIIPNIDDLYSRLDKESKPLRMILTAPLTFDPSIIEVFLCLKSNGTLFVCDSDEEKNKLFSHHAKLLNISLLMLTPSFWGFLNHDAILDIRGLKIVFGGEQFPLGSIIKFKERIREREIELFNIYGTTEISCWASISQLDIQSPLSSIGMPLTETYFNFFCNGQLNDSLTENEIGELIICSDKRFSIINDEVCSKDFQIKRLGKRVQLEVVENEACRILGVKKACFPMIPDIIIEIPPDDFTKYLNTLTRKLENGEFRLTISQDPEFFFIHHGCHLLGVNYGFMQENLTSYWAQLGGSSISAMAFSIILFEFNSKVQQQDYLNRLLNYPINTCLELLIGGSCKKKHNSIDLRVPTTTYVEKNLTLSRVYEKGSMSHFKETKNELTAFAIDMRSCVDSSPLMVDFKEVGSGFLNQYIYCGSHAGYFMCYEIVSNTMIWSTLLPSRIEANASFDSKSLLVAVGCHDRNVYFFDALNGRKEFFIPTDDIVKSTVLFVDDLCYFGSHDGKFYTVSIPHQIVVNILSVEEAISCKALELPG</sequence>
<dbReference type="InterPro" id="IPR000873">
    <property type="entry name" value="AMP-dep_synth/lig_dom"/>
</dbReference>
<dbReference type="Pfam" id="PF00501">
    <property type="entry name" value="AMP-binding"/>
    <property type="match status" value="1"/>
</dbReference>
<evidence type="ECO:0000313" key="2">
    <source>
        <dbReference type="EMBL" id="EPZ32172.1"/>
    </source>
</evidence>
<dbReference type="EMBL" id="KE561174">
    <property type="protein sequence ID" value="EPZ32172.1"/>
    <property type="molecule type" value="Genomic_DNA"/>
</dbReference>
<dbReference type="EMBL" id="ML006280">
    <property type="protein sequence ID" value="RKP16735.1"/>
    <property type="molecule type" value="Genomic_DNA"/>
</dbReference>
<dbReference type="InterPro" id="IPR052091">
    <property type="entry name" value="Beta-ala_Activ/Resist"/>
</dbReference>
<evidence type="ECO:0000313" key="4">
    <source>
        <dbReference type="Proteomes" id="UP000030755"/>
    </source>
</evidence>
<protein>
    <submittedName>
        <fullName evidence="3">Acetyl-CoA synthetase-like protein</fullName>
    </submittedName>
    <submittedName>
        <fullName evidence="2">Acyl-CoA synthetase family member 4 domain-containing protein</fullName>
    </submittedName>
</protein>
<dbReference type="PANTHER" id="PTHR44394">
    <property type="entry name" value="BETA-ALANINE-ACTIVATING ENZYME"/>
    <property type="match status" value="1"/>
</dbReference>
<dbReference type="SUPFAM" id="SSF50998">
    <property type="entry name" value="Quinoprotein alcohol dehydrogenase-like"/>
    <property type="match status" value="1"/>
</dbReference>
<name>A0A075AUI8_ROZAC</name>
<gene>
    <name evidence="2" type="ORF">O9G_003311</name>
    <name evidence="3" type="ORF">ROZALSC1DRAFT_31396</name>
</gene>
<dbReference type="InterPro" id="IPR042099">
    <property type="entry name" value="ANL_N_sf"/>
</dbReference>
<dbReference type="Proteomes" id="UP000030755">
    <property type="component" value="Unassembled WGS sequence"/>
</dbReference>
<dbReference type="InterPro" id="IPR011047">
    <property type="entry name" value="Quinoprotein_ADH-like_sf"/>
</dbReference>
<dbReference type="Gene3D" id="2.130.10.10">
    <property type="entry name" value="YVTN repeat-like/Quinoprotein amine dehydrogenase"/>
    <property type="match status" value="1"/>
</dbReference>
<dbReference type="STRING" id="988480.A0A075AUI8"/>
<keyword evidence="4" id="KW-1185">Reference proteome</keyword>
<evidence type="ECO:0000313" key="5">
    <source>
        <dbReference type="Proteomes" id="UP000281549"/>
    </source>
</evidence>
<reference evidence="2 4" key="1">
    <citation type="journal article" date="2013" name="Curr. Biol.">
        <title>Shared signatures of parasitism and phylogenomics unite Cryptomycota and microsporidia.</title>
        <authorList>
            <person name="James T.Y."/>
            <person name="Pelin A."/>
            <person name="Bonen L."/>
            <person name="Ahrendt S."/>
            <person name="Sain D."/>
            <person name="Corradi N."/>
            <person name="Stajich J.E."/>
        </authorList>
    </citation>
    <scope>NUCLEOTIDE SEQUENCE [LARGE SCALE GENOMIC DNA]</scope>
    <source>
        <strain evidence="2">CSF55</strain>
        <strain evidence="2">CSF55</strain>
    </source>
</reference>
<dbReference type="InterPro" id="IPR015943">
    <property type="entry name" value="WD40/YVTN_repeat-like_dom_sf"/>
</dbReference>
<dbReference type="HOGENOM" id="CLU_388900_0_0_1"/>
<proteinExistence type="predicted"/>
<dbReference type="OrthoDB" id="2157762at2759"/>
<organism evidence="2 4">
    <name type="scientific">Rozella allomycis (strain CSF55)</name>
    <dbReference type="NCBI Taxonomy" id="988480"/>
    <lineage>
        <taxon>Eukaryota</taxon>
        <taxon>Fungi</taxon>
        <taxon>Fungi incertae sedis</taxon>
        <taxon>Cryptomycota</taxon>
        <taxon>Cryptomycota incertae sedis</taxon>
        <taxon>Rozella</taxon>
    </lineage>
</organism>
<dbReference type="GO" id="GO:0043041">
    <property type="term" value="P:amino acid activation for nonribosomal peptide biosynthetic process"/>
    <property type="evidence" value="ECO:0007669"/>
    <property type="project" value="TreeGrafter"/>
</dbReference>
<feature type="domain" description="AMP-dependent synthetase/ligase" evidence="1">
    <location>
        <begin position="48"/>
        <end position="353"/>
    </location>
</feature>
<evidence type="ECO:0000313" key="3">
    <source>
        <dbReference type="EMBL" id="RKP16735.1"/>
    </source>
</evidence>
<reference evidence="5" key="2">
    <citation type="journal article" date="2018" name="Nat. Microbiol.">
        <title>Leveraging single-cell genomics to expand the fungal tree of life.</title>
        <authorList>
            <person name="Ahrendt S.R."/>
            <person name="Quandt C.A."/>
            <person name="Ciobanu D."/>
            <person name="Clum A."/>
            <person name="Salamov A."/>
            <person name="Andreopoulos B."/>
            <person name="Cheng J.F."/>
            <person name="Woyke T."/>
            <person name="Pelin A."/>
            <person name="Henrissat B."/>
            <person name="Reynolds N.K."/>
            <person name="Benny G.L."/>
            <person name="Smith M.E."/>
            <person name="James T.Y."/>
            <person name="Grigoriev I.V."/>
        </authorList>
    </citation>
    <scope>NUCLEOTIDE SEQUENCE [LARGE SCALE GENOMIC DNA]</scope>
    <source>
        <strain evidence="5">CSF55</strain>
    </source>
</reference>
<dbReference type="Gene3D" id="3.40.50.12780">
    <property type="entry name" value="N-terminal domain of ligase-like"/>
    <property type="match status" value="1"/>
</dbReference>
<dbReference type="SUPFAM" id="SSF56801">
    <property type="entry name" value="Acetyl-CoA synthetase-like"/>
    <property type="match status" value="1"/>
</dbReference>